<reference evidence="1 2" key="1">
    <citation type="journal article" date="2018" name="Mol. Biol. Evol.">
        <title>Broad Genomic Sampling Reveals a Smut Pathogenic Ancestry of the Fungal Clade Ustilaginomycotina.</title>
        <authorList>
            <person name="Kijpornyongpan T."/>
            <person name="Mondo S.J."/>
            <person name="Barry K."/>
            <person name="Sandor L."/>
            <person name="Lee J."/>
            <person name="Lipzen A."/>
            <person name="Pangilinan J."/>
            <person name="LaButti K."/>
            <person name="Hainaut M."/>
            <person name="Henrissat B."/>
            <person name="Grigoriev I.V."/>
            <person name="Spatafora J.W."/>
            <person name="Aime M.C."/>
        </authorList>
    </citation>
    <scope>NUCLEOTIDE SEQUENCE [LARGE SCALE GENOMIC DNA]</scope>
    <source>
        <strain evidence="1 2">SA 807</strain>
    </source>
</reference>
<protein>
    <submittedName>
        <fullName evidence="1">PCI-domain-containing protein</fullName>
    </submittedName>
</protein>
<gene>
    <name evidence="1" type="ORF">IE53DRAFT_369148</name>
</gene>
<sequence length="428" mass="47513">MASDLITVLAEGTFEDQIVETSAFLSRSLPESERNDFISNFQSISAEADTKEGQEAQIQKAEVVKKLVQQVKSIGEGSDRELEGVFNLISTLILQTIPESQEGARAELIGQITSALTKQEGVVGEKSVVRYRILSNIFNTLPPRSPLRLELFLSLLSLASANDDLHYISSAINSLPQWLAEWNISPASKSDCLEKVSKALQGAEKEHDQGSKAYEYLLLHLRYISNEPSLLESSSANNSTAAERVLATALRLPKVFEFEELLQIKAVTQLEGNPIFELVKIFVGGSIADFSNWSAKAESKEAINRLGLDEAELERKIKLLELASLCARSVSTEVPYAEIQKLLGIQEDDVETWVIDVVRAGLVSGKLSQVNQSFRVYRSIQRVFGEEQWKSLEKRLEQWRSSVSNILEVIDHSRSGNSSQQVSEQVVA</sequence>
<accession>A0ACD0NWP9</accession>
<organism evidence="1 2">
    <name type="scientific">Violaceomyces palustris</name>
    <dbReference type="NCBI Taxonomy" id="1673888"/>
    <lineage>
        <taxon>Eukaryota</taxon>
        <taxon>Fungi</taxon>
        <taxon>Dikarya</taxon>
        <taxon>Basidiomycota</taxon>
        <taxon>Ustilaginomycotina</taxon>
        <taxon>Ustilaginomycetes</taxon>
        <taxon>Violaceomycetales</taxon>
        <taxon>Violaceomycetaceae</taxon>
        <taxon>Violaceomyces</taxon>
    </lineage>
</organism>
<evidence type="ECO:0000313" key="2">
    <source>
        <dbReference type="Proteomes" id="UP000245626"/>
    </source>
</evidence>
<dbReference type="Proteomes" id="UP000245626">
    <property type="component" value="Unassembled WGS sequence"/>
</dbReference>
<proteinExistence type="predicted"/>
<name>A0ACD0NWP9_9BASI</name>
<evidence type="ECO:0000313" key="1">
    <source>
        <dbReference type="EMBL" id="PWN50160.1"/>
    </source>
</evidence>
<keyword evidence="2" id="KW-1185">Reference proteome</keyword>
<dbReference type="EMBL" id="KZ819962">
    <property type="protein sequence ID" value="PWN50160.1"/>
    <property type="molecule type" value="Genomic_DNA"/>
</dbReference>